<name>A0A9E7MJ33_9CAUD</name>
<organism evidence="2 3">
    <name type="scientific">Arthrobacter phage SWEP2</name>
    <dbReference type="NCBI Taxonomy" id="2945958"/>
    <lineage>
        <taxon>Viruses</taxon>
        <taxon>Duplodnaviria</taxon>
        <taxon>Heunggongvirae</taxon>
        <taxon>Uroviricota</taxon>
        <taxon>Caudoviricetes</taxon>
        <taxon>Casidaviridae</taxon>
        <taxon>Swepdovirus</taxon>
        <taxon>Swepdovirus SWEP2</taxon>
    </lineage>
</organism>
<evidence type="ECO:0000313" key="2">
    <source>
        <dbReference type="EMBL" id="USL85098.1"/>
    </source>
</evidence>
<evidence type="ECO:0000313" key="3">
    <source>
        <dbReference type="Proteomes" id="UP001057418"/>
    </source>
</evidence>
<keyword evidence="3" id="KW-1185">Reference proteome</keyword>
<sequence>MIDVLLWTLYFWLVCAASLCAVLATLTVWAVLGLFRMAQRRLAGRPAHRRR</sequence>
<dbReference type="EMBL" id="ON528933">
    <property type="protein sequence ID" value="USL85098.1"/>
    <property type="molecule type" value="Genomic_DNA"/>
</dbReference>
<dbReference type="Proteomes" id="UP001057418">
    <property type="component" value="Segment"/>
</dbReference>
<keyword evidence="1" id="KW-1133">Transmembrane helix</keyword>
<feature type="transmembrane region" description="Helical" evidence="1">
    <location>
        <begin position="6"/>
        <end position="35"/>
    </location>
</feature>
<protein>
    <submittedName>
        <fullName evidence="2">Uncharacterized protein</fullName>
    </submittedName>
</protein>
<reference evidence="2" key="1">
    <citation type="submission" date="2022-05" db="EMBL/GenBank/DDBJ databases">
        <authorList>
            <person name="Ruan C."/>
        </authorList>
    </citation>
    <scope>NUCLEOTIDE SEQUENCE</scope>
</reference>
<keyword evidence="1" id="KW-0812">Transmembrane</keyword>
<proteinExistence type="predicted"/>
<keyword evidence="1" id="KW-0472">Membrane</keyword>
<accession>A0A9E7MJ33</accession>
<evidence type="ECO:0000256" key="1">
    <source>
        <dbReference type="SAM" id="Phobius"/>
    </source>
</evidence>